<keyword evidence="1" id="KW-1133">Transmembrane helix</keyword>
<dbReference type="EMBL" id="LR796284">
    <property type="protein sequence ID" value="CAB4134361.1"/>
    <property type="molecule type" value="Genomic_DNA"/>
</dbReference>
<protein>
    <submittedName>
        <fullName evidence="2">Uncharacterized protein</fullName>
    </submittedName>
</protein>
<evidence type="ECO:0000313" key="2">
    <source>
        <dbReference type="EMBL" id="CAB4134361.1"/>
    </source>
</evidence>
<evidence type="ECO:0000256" key="1">
    <source>
        <dbReference type="SAM" id="Phobius"/>
    </source>
</evidence>
<proteinExistence type="predicted"/>
<organism evidence="2">
    <name type="scientific">uncultured Caudovirales phage</name>
    <dbReference type="NCBI Taxonomy" id="2100421"/>
    <lineage>
        <taxon>Viruses</taxon>
        <taxon>Duplodnaviria</taxon>
        <taxon>Heunggongvirae</taxon>
        <taxon>Uroviricota</taxon>
        <taxon>Caudoviricetes</taxon>
        <taxon>Peduoviridae</taxon>
        <taxon>Maltschvirus</taxon>
        <taxon>Maltschvirus maltsch</taxon>
    </lineage>
</organism>
<gene>
    <name evidence="2" type="ORF">UFOVP273_48</name>
</gene>
<keyword evidence="1" id="KW-0812">Transmembrane</keyword>
<sequence>MSLVPIFVVLYVSFCLVTGWALAGPVFTEVKDMLAFRQPTNAVLDQSVFTRIVLMLVGIVMAPLFFPILFSPSAYDAAVDGLLKAFMSE</sequence>
<keyword evidence="1" id="KW-0472">Membrane</keyword>
<feature type="transmembrane region" description="Helical" evidence="1">
    <location>
        <begin position="6"/>
        <end position="27"/>
    </location>
</feature>
<feature type="transmembrane region" description="Helical" evidence="1">
    <location>
        <begin position="48"/>
        <end position="70"/>
    </location>
</feature>
<accession>A0A6J5LJK8</accession>
<name>A0A6J5LJK8_9CAUD</name>
<reference evidence="2" key="1">
    <citation type="submission" date="2020-04" db="EMBL/GenBank/DDBJ databases">
        <authorList>
            <person name="Chiriac C."/>
            <person name="Salcher M."/>
            <person name="Ghai R."/>
            <person name="Kavagutti S V."/>
        </authorList>
    </citation>
    <scope>NUCLEOTIDE SEQUENCE</scope>
</reference>